<evidence type="ECO:0000256" key="2">
    <source>
        <dbReference type="ARBA" id="ARBA00012438"/>
    </source>
</evidence>
<dbReference type="SMART" id="SM00388">
    <property type="entry name" value="HisKA"/>
    <property type="match status" value="1"/>
</dbReference>
<dbReference type="InterPro" id="IPR035965">
    <property type="entry name" value="PAS-like_dom_sf"/>
</dbReference>
<dbReference type="InterPro" id="IPR000014">
    <property type="entry name" value="PAS"/>
</dbReference>
<keyword evidence="11" id="KW-1185">Reference proteome</keyword>
<dbReference type="Pfam" id="PF08448">
    <property type="entry name" value="PAS_4"/>
    <property type="match status" value="1"/>
</dbReference>
<dbReference type="CDD" id="cd00130">
    <property type="entry name" value="PAS"/>
    <property type="match status" value="2"/>
</dbReference>
<dbReference type="Pfam" id="PF12860">
    <property type="entry name" value="PAS_7"/>
    <property type="match status" value="1"/>
</dbReference>
<dbReference type="Gene3D" id="3.30.565.10">
    <property type="entry name" value="Histidine kinase-like ATPase, C-terminal domain"/>
    <property type="match status" value="1"/>
</dbReference>
<dbReference type="Proteomes" id="UP000535406">
    <property type="component" value="Unassembled WGS sequence"/>
</dbReference>
<dbReference type="GO" id="GO:0000155">
    <property type="term" value="F:phosphorelay sensor kinase activity"/>
    <property type="evidence" value="ECO:0007669"/>
    <property type="project" value="InterPro"/>
</dbReference>
<feature type="domain" description="PAS" evidence="8">
    <location>
        <begin position="255"/>
        <end position="300"/>
    </location>
</feature>
<dbReference type="PANTHER" id="PTHR43304:SF1">
    <property type="entry name" value="PAC DOMAIN-CONTAINING PROTEIN"/>
    <property type="match status" value="1"/>
</dbReference>
<evidence type="ECO:0000256" key="4">
    <source>
        <dbReference type="ARBA" id="ARBA00022679"/>
    </source>
</evidence>
<evidence type="ECO:0000313" key="11">
    <source>
        <dbReference type="Proteomes" id="UP000535406"/>
    </source>
</evidence>
<feature type="coiled-coil region" evidence="6">
    <location>
        <begin position="367"/>
        <end position="397"/>
    </location>
</feature>
<evidence type="ECO:0000256" key="5">
    <source>
        <dbReference type="ARBA" id="ARBA00022777"/>
    </source>
</evidence>
<dbReference type="EC" id="2.7.13.3" evidence="2"/>
<dbReference type="PANTHER" id="PTHR43304">
    <property type="entry name" value="PHYTOCHROME-LIKE PROTEIN CPH1"/>
    <property type="match status" value="1"/>
</dbReference>
<keyword evidence="3" id="KW-0597">Phosphoprotein</keyword>
<dbReference type="Gene3D" id="1.10.287.130">
    <property type="match status" value="1"/>
</dbReference>
<dbReference type="Pfam" id="PF02518">
    <property type="entry name" value="HATPase_c"/>
    <property type="match status" value="1"/>
</dbReference>
<keyword evidence="4" id="KW-0808">Transferase</keyword>
<proteinExistence type="predicted"/>
<name>A0A7W7YT20_9HYPH</name>
<dbReference type="RefSeq" id="WP_184141481.1">
    <property type="nucleotide sequence ID" value="NZ_JACHIK010000003.1"/>
</dbReference>
<keyword evidence="6" id="KW-0175">Coiled coil</keyword>
<gene>
    <name evidence="10" type="ORF">HNQ66_000990</name>
</gene>
<dbReference type="InterPro" id="IPR004358">
    <property type="entry name" value="Sig_transdc_His_kin-like_C"/>
</dbReference>
<evidence type="ECO:0000259" key="7">
    <source>
        <dbReference type="PROSITE" id="PS50109"/>
    </source>
</evidence>
<comment type="catalytic activity">
    <reaction evidence="1">
        <text>ATP + protein L-histidine = ADP + protein N-phospho-L-histidine.</text>
        <dbReference type="EC" id="2.7.13.3"/>
    </reaction>
</comment>
<dbReference type="InterPro" id="IPR052162">
    <property type="entry name" value="Sensor_kinase/Photoreceptor"/>
</dbReference>
<dbReference type="Gene3D" id="3.30.450.20">
    <property type="entry name" value="PAS domain"/>
    <property type="match status" value="3"/>
</dbReference>
<dbReference type="SUPFAM" id="SSF55785">
    <property type="entry name" value="PYP-like sensor domain (PAS domain)"/>
    <property type="match status" value="2"/>
</dbReference>
<organism evidence="10 11">
    <name type="scientific">Shinella fusca</name>
    <dbReference type="NCBI Taxonomy" id="544480"/>
    <lineage>
        <taxon>Bacteria</taxon>
        <taxon>Pseudomonadati</taxon>
        <taxon>Pseudomonadota</taxon>
        <taxon>Alphaproteobacteria</taxon>
        <taxon>Hyphomicrobiales</taxon>
        <taxon>Rhizobiaceae</taxon>
        <taxon>Shinella</taxon>
    </lineage>
</organism>
<evidence type="ECO:0000256" key="1">
    <source>
        <dbReference type="ARBA" id="ARBA00000085"/>
    </source>
</evidence>
<dbReference type="AlphaFoldDB" id="A0A7W7YT20"/>
<evidence type="ECO:0000259" key="8">
    <source>
        <dbReference type="PROSITE" id="PS50112"/>
    </source>
</evidence>
<feature type="domain" description="Histidine kinase" evidence="7">
    <location>
        <begin position="397"/>
        <end position="612"/>
    </location>
</feature>
<dbReference type="InterPro" id="IPR003594">
    <property type="entry name" value="HATPase_dom"/>
</dbReference>
<dbReference type="PRINTS" id="PR00344">
    <property type="entry name" value="BCTRLSENSOR"/>
</dbReference>
<dbReference type="SMART" id="SM00387">
    <property type="entry name" value="HATPase_c"/>
    <property type="match status" value="1"/>
</dbReference>
<dbReference type="FunFam" id="3.30.565.10:FF:000006">
    <property type="entry name" value="Sensor histidine kinase WalK"/>
    <property type="match status" value="1"/>
</dbReference>
<dbReference type="PROSITE" id="PS50112">
    <property type="entry name" value="PAS"/>
    <property type="match status" value="1"/>
</dbReference>
<dbReference type="InterPro" id="IPR000700">
    <property type="entry name" value="PAS-assoc_C"/>
</dbReference>
<feature type="domain" description="PAC" evidence="9">
    <location>
        <begin position="328"/>
        <end position="379"/>
    </location>
</feature>
<dbReference type="SUPFAM" id="SSF47384">
    <property type="entry name" value="Homodimeric domain of signal transducing histidine kinase"/>
    <property type="match status" value="1"/>
</dbReference>
<dbReference type="SUPFAM" id="SSF55874">
    <property type="entry name" value="ATPase domain of HSP90 chaperone/DNA topoisomerase II/histidine kinase"/>
    <property type="match status" value="1"/>
</dbReference>
<dbReference type="EMBL" id="JACHIK010000003">
    <property type="protein sequence ID" value="MBB5041607.1"/>
    <property type="molecule type" value="Genomic_DNA"/>
</dbReference>
<dbReference type="Pfam" id="PF13188">
    <property type="entry name" value="PAS_8"/>
    <property type="match status" value="1"/>
</dbReference>
<dbReference type="CDD" id="cd00082">
    <property type="entry name" value="HisKA"/>
    <property type="match status" value="1"/>
</dbReference>
<dbReference type="InterPro" id="IPR005467">
    <property type="entry name" value="His_kinase_dom"/>
</dbReference>
<dbReference type="PROSITE" id="PS50113">
    <property type="entry name" value="PAC"/>
    <property type="match status" value="1"/>
</dbReference>
<evidence type="ECO:0000256" key="3">
    <source>
        <dbReference type="ARBA" id="ARBA00022553"/>
    </source>
</evidence>
<dbReference type="InterPro" id="IPR013656">
    <property type="entry name" value="PAS_4"/>
</dbReference>
<dbReference type="InterPro" id="IPR036890">
    <property type="entry name" value="HATPase_C_sf"/>
</dbReference>
<evidence type="ECO:0000259" key="9">
    <source>
        <dbReference type="PROSITE" id="PS50113"/>
    </source>
</evidence>
<reference evidence="10 11" key="1">
    <citation type="submission" date="2020-08" db="EMBL/GenBank/DDBJ databases">
        <title>Genomic Encyclopedia of Type Strains, Phase IV (KMG-IV): sequencing the most valuable type-strain genomes for metagenomic binning, comparative biology and taxonomic classification.</title>
        <authorList>
            <person name="Goeker M."/>
        </authorList>
    </citation>
    <scope>NUCLEOTIDE SEQUENCE [LARGE SCALE GENOMIC DNA]</scope>
    <source>
        <strain evidence="10 11">DSM 21319</strain>
    </source>
</reference>
<protein>
    <recommendedName>
        <fullName evidence="2">histidine kinase</fullName>
        <ecNumber evidence="2">2.7.13.3</ecNumber>
    </recommendedName>
</protein>
<dbReference type="InterPro" id="IPR003661">
    <property type="entry name" value="HisK_dim/P_dom"/>
</dbReference>
<accession>A0A7W7YT20</accession>
<dbReference type="Pfam" id="PF00512">
    <property type="entry name" value="HisKA"/>
    <property type="match status" value="1"/>
</dbReference>
<dbReference type="PROSITE" id="PS50109">
    <property type="entry name" value="HIS_KIN"/>
    <property type="match status" value="1"/>
</dbReference>
<evidence type="ECO:0000313" key="10">
    <source>
        <dbReference type="EMBL" id="MBB5041607.1"/>
    </source>
</evidence>
<dbReference type="NCBIfam" id="TIGR00229">
    <property type="entry name" value="sensory_box"/>
    <property type="match status" value="1"/>
</dbReference>
<comment type="caution">
    <text evidence="10">The sequence shown here is derived from an EMBL/GenBank/DDBJ whole genome shotgun (WGS) entry which is preliminary data.</text>
</comment>
<evidence type="ECO:0000256" key="6">
    <source>
        <dbReference type="SAM" id="Coils"/>
    </source>
</evidence>
<dbReference type="InterPro" id="IPR036097">
    <property type="entry name" value="HisK_dim/P_sf"/>
</dbReference>
<keyword evidence="5" id="KW-0418">Kinase</keyword>
<dbReference type="SMART" id="SM00091">
    <property type="entry name" value="PAS"/>
    <property type="match status" value="3"/>
</dbReference>
<sequence length="626" mass="69356">MTGFAASLYRDLPFPVVIVDDKAHVVSHNAAAARTFGWKQDGGDAVTVLPVLDGAEAADILSRRAATGRENAHPFVFRHDNGSHFEATAHVIPVEGDHPGGPHYALLLRSLLSGGSHGEDILLGQRIAAALDTMTEGFAIFDREDRLVMFNRSYKDRCGEARDAVRVGATLEAITRACISAGRFPGIGEGTPEAEALVRARLESHRNTDGDGTVFEFGKGRWIRGESRVAETGDIVATRVDISELKRTEAALEEKRREYLSLLQILPDMILRFDRHLAIRFANDKYANFVGSTTDELIGKYLPDIACAPEQTASLTDIANYTREAPVRTQEICIDGPDGEEMWMLWTAVAIFDGKGVSEVVSVGRDVTEAKRQQRQVEAQTNELRRKNEALDQFTATVSHDLKAPLRHLSMFAEMISEDVHRGAFDELPHYADHVRKSAARMRRIIDSLLEFSQIAYRIVVPKPVALSGVMREALTLLEGQLQECGGTVEVAPLPEIMGDQELLKRLAQNLIGNALKYCRPGEAPKVRIYCREDGENIRLVVEDEGIGIDPQYIERIFEVFQRLHRDESIYQGTGLGLALARRIVESHNGAIALDTAYGPGARFVVTFPQPVKPKGERSWEVRSED</sequence>